<evidence type="ECO:0000313" key="3">
    <source>
        <dbReference type="EMBL" id="KAH0849311.1"/>
    </source>
</evidence>
<evidence type="ECO:0000256" key="1">
    <source>
        <dbReference type="SAM" id="SignalP"/>
    </source>
</evidence>
<feature type="domain" description="F-box" evidence="2">
    <location>
        <begin position="30"/>
        <end position="76"/>
    </location>
</feature>
<dbReference type="Gene3D" id="2.120.10.80">
    <property type="entry name" value="Kelch-type beta propeller"/>
    <property type="match status" value="3"/>
</dbReference>
<dbReference type="Proteomes" id="UP000824890">
    <property type="component" value="Unassembled WGS sequence"/>
</dbReference>
<accession>A0ABQ7X2F5</accession>
<dbReference type="InterPro" id="IPR036047">
    <property type="entry name" value="F-box-like_dom_sf"/>
</dbReference>
<dbReference type="PANTHER" id="PTHR24414">
    <property type="entry name" value="F-BOX/KELCH-REPEAT PROTEIN SKIP4"/>
    <property type="match status" value="1"/>
</dbReference>
<evidence type="ECO:0000259" key="2">
    <source>
        <dbReference type="PROSITE" id="PS50181"/>
    </source>
</evidence>
<proteinExistence type="predicted"/>
<dbReference type="InterPro" id="IPR057499">
    <property type="entry name" value="Kelch_FKB95"/>
</dbReference>
<feature type="domain" description="F-box" evidence="2">
    <location>
        <begin position="393"/>
        <end position="439"/>
    </location>
</feature>
<keyword evidence="1" id="KW-0732">Signal</keyword>
<dbReference type="InterPro" id="IPR050354">
    <property type="entry name" value="F-box/kelch-repeat_ARATH"/>
</dbReference>
<dbReference type="SUPFAM" id="SSF117281">
    <property type="entry name" value="Kelch motif"/>
    <property type="match status" value="3"/>
</dbReference>
<keyword evidence="4" id="KW-1185">Reference proteome</keyword>
<dbReference type="PROSITE" id="PS50181">
    <property type="entry name" value="FBOX"/>
    <property type="match status" value="3"/>
</dbReference>
<dbReference type="Pfam" id="PF25210">
    <property type="entry name" value="Kelch_FKB95"/>
    <property type="match status" value="3"/>
</dbReference>
<gene>
    <name evidence="3" type="ORF">HID58_090391</name>
</gene>
<dbReference type="InterPro" id="IPR001810">
    <property type="entry name" value="F-box_dom"/>
</dbReference>
<name>A0ABQ7X2F5_BRANA</name>
<evidence type="ECO:0000313" key="4">
    <source>
        <dbReference type="Proteomes" id="UP000824890"/>
    </source>
</evidence>
<dbReference type="Pfam" id="PF00646">
    <property type="entry name" value="F-box"/>
    <property type="match status" value="3"/>
</dbReference>
<dbReference type="PANTHER" id="PTHR24414:SF164">
    <property type="entry name" value="F-BOX DOMAIN-CONTAINING PROTEIN"/>
    <property type="match status" value="1"/>
</dbReference>
<feature type="chain" id="PRO_5046339891" description="F-box domain-containing protein" evidence="1">
    <location>
        <begin position="20"/>
        <end position="1038"/>
    </location>
</feature>
<dbReference type="EMBL" id="JAGKQM010002568">
    <property type="protein sequence ID" value="KAH0849311.1"/>
    <property type="molecule type" value="Genomic_DNA"/>
</dbReference>
<dbReference type="SMART" id="SM00256">
    <property type="entry name" value="FBOX"/>
    <property type="match status" value="3"/>
</dbReference>
<feature type="signal peptide" evidence="1">
    <location>
        <begin position="1"/>
        <end position="19"/>
    </location>
</feature>
<dbReference type="InterPro" id="IPR015915">
    <property type="entry name" value="Kelch-typ_b-propeller"/>
</dbReference>
<reference evidence="3 4" key="1">
    <citation type="submission" date="2021-05" db="EMBL/GenBank/DDBJ databases">
        <title>Genome Assembly of Synthetic Allotetraploid Brassica napus Reveals Homoeologous Exchanges between Subgenomes.</title>
        <authorList>
            <person name="Davis J.T."/>
        </authorList>
    </citation>
    <scope>NUCLEOTIDE SEQUENCE [LARGE SCALE GENOMIC DNA]</scope>
    <source>
        <strain evidence="4">cv. Da-Ae</strain>
        <tissue evidence="3">Seedling</tissue>
    </source>
</reference>
<sequence length="1038" mass="119079">MFDGIKQLGLLLMISLTMSSSKKEQSPEPPSLIQLLPEDIIIDILSRVRWCDYRTLSLVSKHFRSLVASHELYARRSLLGCTVRRLYVALSNRETTSHNPYILCLEANDNHRLVLIPWPTHVPHVGSFVTVGWKLYAFDMLNRYHHLPIPSIDCRFQTVHLVHCMNATMDVSVAGVIDGKIYVTGYTKIPWDTSAKMVMAVFNTETQIWETATETMIGRPYGCVVMAGKMYTRDGRNSFVYDPKESKWETDKRLNMFKWQGGCVVDDVLYYFDNRGGKVLRAYNPRKSSWVVVKGLERLVAEGRFSESYYTGSCDGKLVLFLSKDRMTKGIRCAQISLERRHHQGRSEIWGKIDWCDDVFFRSDDLFVTKTLDDSLRMSSKTRLKKEQSSEQPSLIPSLPEEIIVDILARVGRCRYPKLSLVSKHFRSLVTSHELYERRSLLGCTEHSLYVVLCNKENDNHYCYVLYRKANGNHSLVLIPSLPKMPRKGGFVAVGSRIYVFVADIIDGKIYVTGYRCNMAVFNTETQMWEPKTIPETMNGYMWACDCVVMAGKMYMRDPVNSFVFVYESKEIKWEMDKMLNKFEWKDACVVDDVLYYYDSGWKVLRAYDPKESSWVVVNGLAELLADARFSAWSYTGSYGGKLAMFYSKITGLERLVAEGRFSESYYTGSCRGKLDSLRMSSKTRSKKEQSSEPQSLIPSLPEEIIVDILARVGSCYYPKLSLVSKHFRSLVTSHELYARRSLLGCTEHSLYVVLCNRENGNYQLYALRQKANGNHSLVLIPSLPKLPRKGGFVAVGSRIYVFGRFKSIPQNAISIDCRYQTVHPLPSMNVTMSVSVADIIDGNIYLTGYCSNPTKMVMMVFNTETEMWEPKKTTPETMSGYLWENECVVMAGKMYMSDPSYNFVYDPKESKWETDKMLNMFKWRKARVVDDVLYYYDSGWGVLRAYDPKGSSWVVVNGLEELLADARFSDWSYTGSYGGKLAMIFTKTTGRTEVIRCAEISLERRRQGKEIWGNVEWCDDVLVGGDFYVKKTLDVIV</sequence>
<dbReference type="SUPFAM" id="SSF81383">
    <property type="entry name" value="F-box domain"/>
    <property type="match status" value="3"/>
</dbReference>
<organism evidence="3 4">
    <name type="scientific">Brassica napus</name>
    <name type="common">Rape</name>
    <dbReference type="NCBI Taxonomy" id="3708"/>
    <lineage>
        <taxon>Eukaryota</taxon>
        <taxon>Viridiplantae</taxon>
        <taxon>Streptophyta</taxon>
        <taxon>Embryophyta</taxon>
        <taxon>Tracheophyta</taxon>
        <taxon>Spermatophyta</taxon>
        <taxon>Magnoliopsida</taxon>
        <taxon>eudicotyledons</taxon>
        <taxon>Gunneridae</taxon>
        <taxon>Pentapetalae</taxon>
        <taxon>rosids</taxon>
        <taxon>malvids</taxon>
        <taxon>Brassicales</taxon>
        <taxon>Brassicaceae</taxon>
        <taxon>Brassiceae</taxon>
        <taxon>Brassica</taxon>
    </lineage>
</organism>
<comment type="caution">
    <text evidence="3">The sequence shown here is derived from an EMBL/GenBank/DDBJ whole genome shotgun (WGS) entry which is preliminary data.</text>
</comment>
<feature type="domain" description="F-box" evidence="2">
    <location>
        <begin position="695"/>
        <end position="741"/>
    </location>
</feature>
<dbReference type="CDD" id="cd22152">
    <property type="entry name" value="F-box_AtAFR-like"/>
    <property type="match status" value="3"/>
</dbReference>
<protein>
    <recommendedName>
        <fullName evidence="2">F-box domain-containing protein</fullName>
    </recommendedName>
</protein>